<protein>
    <recommendedName>
        <fullName evidence="4">Tyr recombinase domain-containing protein</fullName>
    </recommendedName>
</protein>
<comment type="caution">
    <text evidence="2">The sequence shown here is derived from an EMBL/GenBank/DDBJ whole genome shotgun (WGS) entry which is preliminary data.</text>
</comment>
<name>A0A1J4KPY8_9EUKA</name>
<organism evidence="2 3">
    <name type="scientific">Tritrichomonas foetus</name>
    <dbReference type="NCBI Taxonomy" id="1144522"/>
    <lineage>
        <taxon>Eukaryota</taxon>
        <taxon>Metamonada</taxon>
        <taxon>Parabasalia</taxon>
        <taxon>Tritrichomonadida</taxon>
        <taxon>Tritrichomonadidae</taxon>
        <taxon>Tritrichomonas</taxon>
    </lineage>
</organism>
<keyword evidence="1" id="KW-0233">DNA recombination</keyword>
<dbReference type="AlphaFoldDB" id="A0A1J4KPY8"/>
<evidence type="ECO:0000313" key="2">
    <source>
        <dbReference type="EMBL" id="OHT13307.1"/>
    </source>
</evidence>
<dbReference type="SUPFAM" id="SSF56349">
    <property type="entry name" value="DNA breaking-rejoining enzymes"/>
    <property type="match status" value="1"/>
</dbReference>
<dbReference type="GeneID" id="94833811"/>
<dbReference type="GO" id="GO:0015074">
    <property type="term" value="P:DNA integration"/>
    <property type="evidence" value="ECO:0007669"/>
    <property type="project" value="InterPro"/>
</dbReference>
<sequence length="71" mass="8135">MNGKCRKFAKKPINPENLESIVNQTDKTYKDDVKMSFLLMLMYFGFLRVSEAVSLTKGNITIKEGSMEIQI</sequence>
<dbReference type="GO" id="GO:0006310">
    <property type="term" value="P:DNA recombination"/>
    <property type="evidence" value="ECO:0007669"/>
    <property type="project" value="UniProtKB-KW"/>
</dbReference>
<accession>A0A1J4KPY8</accession>
<dbReference type="InterPro" id="IPR013762">
    <property type="entry name" value="Integrase-like_cat_sf"/>
</dbReference>
<dbReference type="InterPro" id="IPR011010">
    <property type="entry name" value="DNA_brk_join_enz"/>
</dbReference>
<dbReference type="GO" id="GO:0003677">
    <property type="term" value="F:DNA binding"/>
    <property type="evidence" value="ECO:0007669"/>
    <property type="project" value="InterPro"/>
</dbReference>
<gene>
    <name evidence="2" type="ORF">TRFO_16640</name>
</gene>
<evidence type="ECO:0000313" key="3">
    <source>
        <dbReference type="Proteomes" id="UP000179807"/>
    </source>
</evidence>
<proteinExistence type="predicted"/>
<dbReference type="VEuPathDB" id="TrichDB:TRFO_16640"/>
<evidence type="ECO:0008006" key="4">
    <source>
        <dbReference type="Google" id="ProtNLM"/>
    </source>
</evidence>
<dbReference type="Gene3D" id="1.10.443.10">
    <property type="entry name" value="Intergrase catalytic core"/>
    <property type="match status" value="1"/>
</dbReference>
<dbReference type="Proteomes" id="UP000179807">
    <property type="component" value="Unassembled WGS sequence"/>
</dbReference>
<evidence type="ECO:0000256" key="1">
    <source>
        <dbReference type="ARBA" id="ARBA00023172"/>
    </source>
</evidence>
<dbReference type="RefSeq" id="XP_068366443.1">
    <property type="nucleotide sequence ID" value="XM_068499107.1"/>
</dbReference>
<reference evidence="2" key="1">
    <citation type="submission" date="2016-10" db="EMBL/GenBank/DDBJ databases">
        <authorList>
            <person name="Benchimol M."/>
            <person name="Almeida L.G."/>
            <person name="Vasconcelos A.T."/>
            <person name="Perreira-Neves A."/>
            <person name="Rosa I.A."/>
            <person name="Tasca T."/>
            <person name="Bogo M.R."/>
            <person name="de Souza W."/>
        </authorList>
    </citation>
    <scope>NUCLEOTIDE SEQUENCE [LARGE SCALE GENOMIC DNA]</scope>
    <source>
        <strain evidence="2">K</strain>
    </source>
</reference>
<keyword evidence="3" id="KW-1185">Reference proteome</keyword>
<dbReference type="EMBL" id="MLAK01000544">
    <property type="protein sequence ID" value="OHT13307.1"/>
    <property type="molecule type" value="Genomic_DNA"/>
</dbReference>